<dbReference type="PANTHER" id="PTHR38445:SF7">
    <property type="entry name" value="GNTR-FAMILY TRANSCRIPTIONAL REGULATOR"/>
    <property type="match status" value="1"/>
</dbReference>
<dbReference type="PANTHER" id="PTHR38445">
    <property type="entry name" value="HTH-TYPE TRANSCRIPTIONAL REPRESSOR YTRA"/>
    <property type="match status" value="1"/>
</dbReference>
<dbReference type="SMART" id="SM00345">
    <property type="entry name" value="HTH_GNTR"/>
    <property type="match status" value="1"/>
</dbReference>
<dbReference type="SUPFAM" id="SSF46785">
    <property type="entry name" value="Winged helix' DNA-binding domain"/>
    <property type="match status" value="1"/>
</dbReference>
<keyword evidence="3" id="KW-0804">Transcription</keyword>
<dbReference type="GO" id="GO:0003677">
    <property type="term" value="F:DNA binding"/>
    <property type="evidence" value="ECO:0007669"/>
    <property type="project" value="UniProtKB-KW"/>
</dbReference>
<proteinExistence type="predicted"/>
<evidence type="ECO:0000313" key="5">
    <source>
        <dbReference type="EMBL" id="BCU83194.1"/>
    </source>
</evidence>
<dbReference type="AlphaFoldDB" id="A0A8D5UHE1"/>
<evidence type="ECO:0000256" key="1">
    <source>
        <dbReference type="ARBA" id="ARBA00023015"/>
    </source>
</evidence>
<protein>
    <submittedName>
        <fullName evidence="5">GntR family transcriptional regulator</fullName>
    </submittedName>
</protein>
<keyword evidence="2" id="KW-0238">DNA-binding</keyword>
<evidence type="ECO:0000313" key="6">
    <source>
        <dbReference type="Proteomes" id="UP000677436"/>
    </source>
</evidence>
<dbReference type="KEGG" id="pabs:JIR001_29770"/>
<evidence type="ECO:0000256" key="3">
    <source>
        <dbReference type="ARBA" id="ARBA00023163"/>
    </source>
</evidence>
<reference evidence="5" key="2">
    <citation type="journal article" date="2021" name="Microbiol. Resour. Announc.">
        <title>Complete Genome Sequence of Polycladomyces abyssicola JIR-001T, Isolated from Hemipelagic Sediment in Deep Seawater.</title>
        <authorList>
            <person name="Tsubouchi T."/>
            <person name="Kaneko Y."/>
        </authorList>
    </citation>
    <scope>NUCLEOTIDE SEQUENCE</scope>
    <source>
        <strain evidence="5">JIR-001</strain>
    </source>
</reference>
<accession>A0A8D5UHE1</accession>
<sequence length="129" mass="14713">MNITISHSSKEPIYQQIIDQIRHQILIGAVRPGDPLPSIRQLARDLRVSVITTKRAYEELEREGLIRSVVGKGSYIAPGNTMDTLREQRISQLRCRLQQLVEEAAELGLSREELITWVRQCDCGEDQES</sequence>
<dbReference type="InterPro" id="IPR000524">
    <property type="entry name" value="Tscrpt_reg_HTH_GntR"/>
</dbReference>
<keyword evidence="6" id="KW-1185">Reference proteome</keyword>
<name>A0A8D5UHE1_9BACL</name>
<organism evidence="5 6">
    <name type="scientific">Polycladomyces abyssicola</name>
    <dbReference type="NCBI Taxonomy" id="1125966"/>
    <lineage>
        <taxon>Bacteria</taxon>
        <taxon>Bacillati</taxon>
        <taxon>Bacillota</taxon>
        <taxon>Bacilli</taxon>
        <taxon>Bacillales</taxon>
        <taxon>Thermoactinomycetaceae</taxon>
        <taxon>Polycladomyces</taxon>
    </lineage>
</organism>
<dbReference type="GO" id="GO:0003700">
    <property type="term" value="F:DNA-binding transcription factor activity"/>
    <property type="evidence" value="ECO:0007669"/>
    <property type="project" value="InterPro"/>
</dbReference>
<dbReference type="EMBL" id="AP024601">
    <property type="protein sequence ID" value="BCU83194.1"/>
    <property type="molecule type" value="Genomic_DNA"/>
</dbReference>
<dbReference type="RefSeq" id="WP_212773448.1">
    <property type="nucleotide sequence ID" value="NZ_AP024601.1"/>
</dbReference>
<dbReference type="Pfam" id="PF00392">
    <property type="entry name" value="GntR"/>
    <property type="match status" value="1"/>
</dbReference>
<dbReference type="PROSITE" id="PS50949">
    <property type="entry name" value="HTH_GNTR"/>
    <property type="match status" value="1"/>
</dbReference>
<evidence type="ECO:0000256" key="2">
    <source>
        <dbReference type="ARBA" id="ARBA00023125"/>
    </source>
</evidence>
<dbReference type="CDD" id="cd07377">
    <property type="entry name" value="WHTH_GntR"/>
    <property type="match status" value="1"/>
</dbReference>
<gene>
    <name evidence="5" type="ORF">JIR001_29770</name>
</gene>
<dbReference type="InterPro" id="IPR036388">
    <property type="entry name" value="WH-like_DNA-bd_sf"/>
</dbReference>
<keyword evidence="1" id="KW-0805">Transcription regulation</keyword>
<evidence type="ECO:0000259" key="4">
    <source>
        <dbReference type="PROSITE" id="PS50949"/>
    </source>
</evidence>
<feature type="domain" description="HTH gntR-type" evidence="4">
    <location>
        <begin position="11"/>
        <end position="79"/>
    </location>
</feature>
<dbReference type="Gene3D" id="1.10.10.10">
    <property type="entry name" value="Winged helix-like DNA-binding domain superfamily/Winged helix DNA-binding domain"/>
    <property type="match status" value="1"/>
</dbReference>
<reference evidence="5" key="1">
    <citation type="journal article" date="2013" name="Int. J. Syst. Evol. Microbiol.">
        <title>Polycladomyces abyssicola gen. nov., sp. nov., a thermophilic filamentous bacterium isolated from hemipelagic sediment.</title>
        <authorList>
            <person name="Tsubouchi T."/>
            <person name="Shimane Y."/>
            <person name="Mori K."/>
            <person name="Usui K."/>
            <person name="Hiraki T."/>
            <person name="Tame A."/>
            <person name="Uematsu K."/>
            <person name="Maruyama T."/>
            <person name="Hatada Y."/>
        </authorList>
    </citation>
    <scope>NUCLEOTIDE SEQUENCE</scope>
    <source>
        <strain evidence="5">JIR-001</strain>
    </source>
</reference>
<dbReference type="InterPro" id="IPR036390">
    <property type="entry name" value="WH_DNA-bd_sf"/>
</dbReference>
<dbReference type="Proteomes" id="UP000677436">
    <property type="component" value="Chromosome"/>
</dbReference>